<dbReference type="InterPro" id="IPR011009">
    <property type="entry name" value="Kinase-like_dom_sf"/>
</dbReference>
<keyword evidence="2" id="KW-0418">Kinase</keyword>
<keyword evidence="7" id="KW-1185">Reference proteome</keyword>
<sequence length="166" mass="19663">MKRSYRSYEFTNWTKIYEQKVGRLKLIGWTAIKFGRCKVFAMEIVKRDLPLLNPPKIKLILTDWLHFVNMLLENKYWKNLPIDNYYCEIFHSDQNTIIKFQDSSNPADQKYFEISKSRALAYPEVVPFRLTHMIDAMGDTGYEGTFRKTCDATIRVMREQSDGLIT</sequence>
<dbReference type="EMBL" id="NCKU01009309">
    <property type="protein sequence ID" value="RWS01366.1"/>
    <property type="molecule type" value="Genomic_DNA"/>
</dbReference>
<protein>
    <recommendedName>
        <fullName evidence="5">PI3K/PI4K catalytic domain-containing protein</fullName>
    </recommendedName>
</protein>
<proteinExistence type="predicted"/>
<name>A0A443QEE9_9ACAR</name>
<evidence type="ECO:0000313" key="7">
    <source>
        <dbReference type="Proteomes" id="UP000285301"/>
    </source>
</evidence>
<evidence type="ECO:0000256" key="4">
    <source>
        <dbReference type="ARBA" id="ARBA00023242"/>
    </source>
</evidence>
<dbReference type="InterPro" id="IPR036940">
    <property type="entry name" value="PI3/4_kinase_cat_sf"/>
</dbReference>
<dbReference type="GO" id="GO:0005694">
    <property type="term" value="C:chromosome"/>
    <property type="evidence" value="ECO:0007669"/>
    <property type="project" value="TreeGrafter"/>
</dbReference>
<accession>A0A443QEE9</accession>
<evidence type="ECO:0000259" key="5">
    <source>
        <dbReference type="Pfam" id="PF00454"/>
    </source>
</evidence>
<comment type="caution">
    <text evidence="6">The sequence shown here is derived from an EMBL/GenBank/DDBJ whole genome shotgun (WGS) entry which is preliminary data.</text>
</comment>
<dbReference type="Proteomes" id="UP000285301">
    <property type="component" value="Unassembled WGS sequence"/>
</dbReference>
<dbReference type="AlphaFoldDB" id="A0A443QEE9"/>
<dbReference type="GO" id="GO:0004674">
    <property type="term" value="F:protein serine/threonine kinase activity"/>
    <property type="evidence" value="ECO:0007669"/>
    <property type="project" value="UniProtKB-KW"/>
</dbReference>
<evidence type="ECO:0000256" key="1">
    <source>
        <dbReference type="ARBA" id="ARBA00004123"/>
    </source>
</evidence>
<organism evidence="6 7">
    <name type="scientific">Dinothrombium tinctorium</name>
    <dbReference type="NCBI Taxonomy" id="1965070"/>
    <lineage>
        <taxon>Eukaryota</taxon>
        <taxon>Metazoa</taxon>
        <taxon>Ecdysozoa</taxon>
        <taxon>Arthropoda</taxon>
        <taxon>Chelicerata</taxon>
        <taxon>Arachnida</taxon>
        <taxon>Acari</taxon>
        <taxon>Acariformes</taxon>
        <taxon>Trombidiformes</taxon>
        <taxon>Prostigmata</taxon>
        <taxon>Anystina</taxon>
        <taxon>Parasitengona</taxon>
        <taxon>Trombidioidea</taxon>
        <taxon>Trombidiidae</taxon>
        <taxon>Dinothrombium</taxon>
    </lineage>
</organism>
<dbReference type="GO" id="GO:0006281">
    <property type="term" value="P:DNA repair"/>
    <property type="evidence" value="ECO:0007669"/>
    <property type="project" value="TreeGrafter"/>
</dbReference>
<dbReference type="InterPro" id="IPR000403">
    <property type="entry name" value="PI3/4_kinase_cat_dom"/>
</dbReference>
<dbReference type="GO" id="GO:0000723">
    <property type="term" value="P:telomere maintenance"/>
    <property type="evidence" value="ECO:0007669"/>
    <property type="project" value="TreeGrafter"/>
</dbReference>
<dbReference type="GO" id="GO:0005634">
    <property type="term" value="C:nucleus"/>
    <property type="evidence" value="ECO:0007669"/>
    <property type="project" value="UniProtKB-SubCell"/>
</dbReference>
<evidence type="ECO:0000313" key="6">
    <source>
        <dbReference type="EMBL" id="RWS01366.1"/>
    </source>
</evidence>
<dbReference type="OrthoDB" id="381190at2759"/>
<dbReference type="STRING" id="1965070.A0A443QEE9"/>
<dbReference type="PANTHER" id="PTHR11139">
    <property type="entry name" value="ATAXIA TELANGIECTASIA MUTATED ATM -RELATED"/>
    <property type="match status" value="1"/>
</dbReference>
<dbReference type="PANTHER" id="PTHR11139:SF69">
    <property type="entry name" value="SERINE_THREONINE-PROTEIN KINASE ATR"/>
    <property type="match status" value="1"/>
</dbReference>
<keyword evidence="4" id="KW-0539">Nucleus</keyword>
<keyword evidence="3" id="KW-0227">DNA damage</keyword>
<dbReference type="Pfam" id="PF00454">
    <property type="entry name" value="PI3_PI4_kinase"/>
    <property type="match status" value="1"/>
</dbReference>
<keyword evidence="2" id="KW-0808">Transferase</keyword>
<dbReference type="SUPFAM" id="SSF56112">
    <property type="entry name" value="Protein kinase-like (PK-like)"/>
    <property type="match status" value="1"/>
</dbReference>
<gene>
    <name evidence="6" type="ORF">B4U79_12847</name>
</gene>
<evidence type="ECO:0000256" key="2">
    <source>
        <dbReference type="ARBA" id="ARBA00022527"/>
    </source>
</evidence>
<dbReference type="GO" id="GO:0000077">
    <property type="term" value="P:DNA damage checkpoint signaling"/>
    <property type="evidence" value="ECO:0007669"/>
    <property type="project" value="TreeGrafter"/>
</dbReference>
<reference evidence="6 7" key="1">
    <citation type="journal article" date="2018" name="Gigascience">
        <title>Genomes of trombidid mites reveal novel predicted allergens and laterally-transferred genes associated with secondary metabolism.</title>
        <authorList>
            <person name="Dong X."/>
            <person name="Chaisiri K."/>
            <person name="Xia D."/>
            <person name="Armstrong S.D."/>
            <person name="Fang Y."/>
            <person name="Donnelly M.J."/>
            <person name="Kadowaki T."/>
            <person name="McGarry J.W."/>
            <person name="Darby A.C."/>
            <person name="Makepeace B.L."/>
        </authorList>
    </citation>
    <scope>NUCLEOTIDE SEQUENCE [LARGE SCALE GENOMIC DNA]</scope>
    <source>
        <strain evidence="6">UoL-WK</strain>
    </source>
</reference>
<evidence type="ECO:0000256" key="3">
    <source>
        <dbReference type="ARBA" id="ARBA00022763"/>
    </source>
</evidence>
<comment type="subcellular location">
    <subcellularLocation>
        <location evidence="1">Nucleus</location>
    </subcellularLocation>
</comment>
<keyword evidence="2" id="KW-0723">Serine/threonine-protein kinase</keyword>
<dbReference type="Gene3D" id="1.10.1070.11">
    <property type="entry name" value="Phosphatidylinositol 3-/4-kinase, catalytic domain"/>
    <property type="match status" value="1"/>
</dbReference>
<feature type="domain" description="PI3K/PI4K catalytic" evidence="5">
    <location>
        <begin position="86"/>
        <end position="163"/>
    </location>
</feature>
<dbReference type="InterPro" id="IPR050517">
    <property type="entry name" value="DDR_Repair_Kinase"/>
</dbReference>